<name>A0ABQ5FQD9_9ASTR</name>
<proteinExistence type="predicted"/>
<feature type="non-terminal residue" evidence="1">
    <location>
        <position position="110"/>
    </location>
</feature>
<gene>
    <name evidence="1" type="ORF">Tco_1016197</name>
</gene>
<evidence type="ECO:0000313" key="2">
    <source>
        <dbReference type="Proteomes" id="UP001151760"/>
    </source>
</evidence>
<accession>A0ABQ5FQD9</accession>
<protein>
    <submittedName>
        <fullName evidence="1">Uncharacterized protein</fullName>
    </submittedName>
</protein>
<dbReference type="Proteomes" id="UP001151760">
    <property type="component" value="Unassembled WGS sequence"/>
</dbReference>
<organism evidence="1 2">
    <name type="scientific">Tanacetum coccineum</name>
    <dbReference type="NCBI Taxonomy" id="301880"/>
    <lineage>
        <taxon>Eukaryota</taxon>
        <taxon>Viridiplantae</taxon>
        <taxon>Streptophyta</taxon>
        <taxon>Embryophyta</taxon>
        <taxon>Tracheophyta</taxon>
        <taxon>Spermatophyta</taxon>
        <taxon>Magnoliopsida</taxon>
        <taxon>eudicotyledons</taxon>
        <taxon>Gunneridae</taxon>
        <taxon>Pentapetalae</taxon>
        <taxon>asterids</taxon>
        <taxon>campanulids</taxon>
        <taxon>Asterales</taxon>
        <taxon>Asteraceae</taxon>
        <taxon>Asteroideae</taxon>
        <taxon>Anthemideae</taxon>
        <taxon>Anthemidinae</taxon>
        <taxon>Tanacetum</taxon>
    </lineage>
</organism>
<keyword evidence="2" id="KW-1185">Reference proteome</keyword>
<dbReference type="EMBL" id="BQNB010017570">
    <property type="protein sequence ID" value="GJT64717.1"/>
    <property type="molecule type" value="Genomic_DNA"/>
</dbReference>
<reference evidence="1" key="1">
    <citation type="journal article" date="2022" name="Int. J. Mol. Sci.">
        <title>Draft Genome of Tanacetum Coccineum: Genomic Comparison of Closely Related Tanacetum-Family Plants.</title>
        <authorList>
            <person name="Yamashiro T."/>
            <person name="Shiraishi A."/>
            <person name="Nakayama K."/>
            <person name="Satake H."/>
        </authorList>
    </citation>
    <scope>NUCLEOTIDE SEQUENCE</scope>
</reference>
<comment type="caution">
    <text evidence="1">The sequence shown here is derived from an EMBL/GenBank/DDBJ whole genome shotgun (WGS) entry which is preliminary data.</text>
</comment>
<evidence type="ECO:0000313" key="1">
    <source>
        <dbReference type="EMBL" id="GJT64717.1"/>
    </source>
</evidence>
<sequence>MHEASRLRLPKVLTAGGTDCWRSHLMISQDASYKGCMGMHDQTLVRNVEGVTYDTEGDDSFSCRKEITLEMVDGEPELEKLWSREEVEEEKWWSCGGGVVVLVQRLWFRR</sequence>
<reference evidence="1" key="2">
    <citation type="submission" date="2022-01" db="EMBL/GenBank/DDBJ databases">
        <authorList>
            <person name="Yamashiro T."/>
            <person name="Shiraishi A."/>
            <person name="Satake H."/>
            <person name="Nakayama K."/>
        </authorList>
    </citation>
    <scope>NUCLEOTIDE SEQUENCE</scope>
</reference>